<dbReference type="SUPFAM" id="SSF53098">
    <property type="entry name" value="Ribonuclease H-like"/>
    <property type="match status" value="1"/>
</dbReference>
<dbReference type="KEGG" id="ceh:CEW89_09520"/>
<protein>
    <submittedName>
        <fullName evidence="3">Transposase</fullName>
    </submittedName>
</protein>
<evidence type="ECO:0000259" key="2">
    <source>
        <dbReference type="PROSITE" id="PS50994"/>
    </source>
</evidence>
<dbReference type="AlphaFoldDB" id="A0A291GBK3"/>
<dbReference type="Proteomes" id="UP000217935">
    <property type="component" value="Chromosome"/>
</dbReference>
<dbReference type="InterPro" id="IPR036397">
    <property type="entry name" value="RNaseH_sf"/>
</dbReference>
<dbReference type="InterPro" id="IPR001584">
    <property type="entry name" value="Integrase_cat-core"/>
</dbReference>
<evidence type="ECO:0000256" key="1">
    <source>
        <dbReference type="SAM" id="MobiDB-lite"/>
    </source>
</evidence>
<feature type="domain" description="Integrase catalytic" evidence="2">
    <location>
        <begin position="286"/>
        <end position="506"/>
    </location>
</feature>
<dbReference type="EMBL" id="CP022196">
    <property type="protein sequence ID" value="ATG47779.1"/>
    <property type="molecule type" value="Genomic_DNA"/>
</dbReference>
<name>A0A291GBK3_9RHOB</name>
<dbReference type="GO" id="GO:0003676">
    <property type="term" value="F:nucleic acid binding"/>
    <property type="evidence" value="ECO:0007669"/>
    <property type="project" value="InterPro"/>
</dbReference>
<reference evidence="3 4" key="1">
    <citation type="submission" date="2017-06" db="EMBL/GenBank/DDBJ databases">
        <title>Celeribacter sp. TSPH2 complete genome sequence.</title>
        <authorList>
            <person name="Woo J.-H."/>
            <person name="Kim H.-S."/>
        </authorList>
    </citation>
    <scope>NUCLEOTIDE SEQUENCE [LARGE SCALE GENOMIC DNA]</scope>
    <source>
        <strain evidence="3 4">TSPH2</strain>
    </source>
</reference>
<keyword evidence="4" id="KW-1185">Reference proteome</keyword>
<dbReference type="OrthoDB" id="9814072at2"/>
<proteinExistence type="predicted"/>
<dbReference type="InterPro" id="IPR015378">
    <property type="entry name" value="Transposase-like_Mu_C"/>
</dbReference>
<feature type="compositionally biased region" description="Polar residues" evidence="1">
    <location>
        <begin position="706"/>
        <end position="717"/>
    </location>
</feature>
<dbReference type="GO" id="GO:0015074">
    <property type="term" value="P:DNA integration"/>
    <property type="evidence" value="ECO:0007669"/>
    <property type="project" value="InterPro"/>
</dbReference>
<feature type="region of interest" description="Disordered" evidence="1">
    <location>
        <begin position="666"/>
        <end position="717"/>
    </location>
</feature>
<dbReference type="Gene3D" id="3.30.420.10">
    <property type="entry name" value="Ribonuclease H-like superfamily/Ribonuclease H"/>
    <property type="match status" value="1"/>
</dbReference>
<dbReference type="InterPro" id="IPR012337">
    <property type="entry name" value="RNaseH-like_sf"/>
</dbReference>
<dbReference type="Pfam" id="PF09299">
    <property type="entry name" value="Mu-transpos_C"/>
    <property type="match status" value="1"/>
</dbReference>
<dbReference type="PROSITE" id="PS50994">
    <property type="entry name" value="INTEGRASE"/>
    <property type="match status" value="1"/>
</dbReference>
<gene>
    <name evidence="3" type="ORF">CEW89_09520</name>
</gene>
<sequence>MELNFNIDNARYAFGKFDRVHINGMACKVIHQSEDGYVFGADDSVGLAQAYTHGQLSRLGAQGRIRVETGYYDVASARKRLVQSAGFVNDLPFKSHARLSKKDAYCEALLELRRDGLIKMTDESLGANMVLIKGKALEYAGKDTRAGDHRLDISRNFGEAPSPRTLRRWLVAKEELGLIGLADAMHRRGNRTRVMGPEEIGMLMTEVRKYLSPEKPTIKMIHEGVQIAFAKRNAERVKVGLGVLTTPSRETVRRAVRELDPFQVTLAREGEAAARKKYRPVFEGLYLARPLQRVEIDEWQIDLITLMKSSGMYDLLTDEERAALGLDKKKARWWITAAICCTTRCILSMVLSREPGGEAATQAVQMIMTNKGKWADAVGALTAWDMHGQPELIVTDGGAAFKSERFRFACADLGIATEIAINGVPEVRGTIERVFKTFVLDLMPRLSGRTFSNILEKGDSDPTKRAALTVDDLTFALVRWVVDIYHNTPHRGLDGETPIACWRRLSTQWGVMPPPDMHTARTVFGQHKTATLDKTGITILKVRYHSEKLATWLRREDSCTVNVRWHPKDIGAVSVQLGDRWHEVPSVDASLEGVSAQTWLTATRAVRAGNPKSNRLDLPAVRQAIKAIEERNEAAMAEASLNLEDWSAEAFNRAEQNVLAGVEFHERASSPQNDSELGRAIRDHVEPSDATPPAQRTAEKRAGSAPKTQTTLNIEED</sequence>
<evidence type="ECO:0000313" key="3">
    <source>
        <dbReference type="EMBL" id="ATG47779.1"/>
    </source>
</evidence>
<dbReference type="RefSeq" id="WP_096805735.1">
    <property type="nucleotide sequence ID" value="NZ_CP022196.1"/>
</dbReference>
<evidence type="ECO:0000313" key="4">
    <source>
        <dbReference type="Proteomes" id="UP000217935"/>
    </source>
</evidence>
<organism evidence="3 4">
    <name type="scientific">Celeribacter ethanolicus</name>
    <dbReference type="NCBI Taxonomy" id="1758178"/>
    <lineage>
        <taxon>Bacteria</taxon>
        <taxon>Pseudomonadati</taxon>
        <taxon>Pseudomonadota</taxon>
        <taxon>Alphaproteobacteria</taxon>
        <taxon>Rhodobacterales</taxon>
        <taxon>Roseobacteraceae</taxon>
        <taxon>Celeribacter</taxon>
    </lineage>
</organism>
<accession>A0A291GBK3</accession>
<feature type="compositionally biased region" description="Basic and acidic residues" evidence="1">
    <location>
        <begin position="676"/>
        <end position="687"/>
    </location>
</feature>